<sequence length="168" mass="17244">MLPPPTDSSMLPPLPPVAAPVDRLTDPLDDADEAPLANHSDPLAPEAALNNDTSPLGGLALPAPPLVTLMDPPVNSPSPPTRSIEPPASAAVPTLRPAVIATLPPTPPDPSPTPPNPDPPFPPVLAPLLSSRLPEDPVLALPLLKLNTPDRPAVPPEAVPSEIEPLVL</sequence>
<proteinExistence type="predicted"/>
<reference evidence="2" key="1">
    <citation type="submission" date="2018-10" db="EMBL/GenBank/DDBJ databases">
        <title>Effector identification in a new, highly contiguous assembly of the strawberry crown rot pathogen Phytophthora cactorum.</title>
        <authorList>
            <person name="Armitage A.D."/>
            <person name="Nellist C.F."/>
            <person name="Bates H."/>
            <person name="Vickerstaff R.J."/>
            <person name="Harrison R.J."/>
        </authorList>
    </citation>
    <scope>NUCLEOTIDE SEQUENCE</scope>
    <source>
        <strain evidence="2">4032</strain>
    </source>
</reference>
<comment type="caution">
    <text evidence="2">The sequence shown here is derived from an EMBL/GenBank/DDBJ whole genome shotgun (WGS) entry which is preliminary data.</text>
</comment>
<evidence type="ECO:0000313" key="3">
    <source>
        <dbReference type="Proteomes" id="UP000774804"/>
    </source>
</evidence>
<dbReference type="AlphaFoldDB" id="A0A8T0YV75"/>
<feature type="region of interest" description="Disordered" evidence="1">
    <location>
        <begin position="147"/>
        <end position="168"/>
    </location>
</feature>
<accession>A0A8T0YV75</accession>
<gene>
    <name evidence="2" type="ORF">PC115_g25976</name>
</gene>
<dbReference type="EMBL" id="RCMI01006356">
    <property type="protein sequence ID" value="KAG2852864.1"/>
    <property type="molecule type" value="Genomic_DNA"/>
</dbReference>
<feature type="compositionally biased region" description="Pro residues" evidence="1">
    <location>
        <begin position="1"/>
        <end position="18"/>
    </location>
</feature>
<name>A0A8T0YV75_9STRA</name>
<feature type="compositionally biased region" description="Pro residues" evidence="1">
    <location>
        <begin position="104"/>
        <end position="125"/>
    </location>
</feature>
<feature type="non-terminal residue" evidence="2">
    <location>
        <position position="168"/>
    </location>
</feature>
<organism evidence="2 3">
    <name type="scientific">Phytophthora cactorum</name>
    <dbReference type="NCBI Taxonomy" id="29920"/>
    <lineage>
        <taxon>Eukaryota</taxon>
        <taxon>Sar</taxon>
        <taxon>Stramenopiles</taxon>
        <taxon>Oomycota</taxon>
        <taxon>Peronosporomycetes</taxon>
        <taxon>Peronosporales</taxon>
        <taxon>Peronosporaceae</taxon>
        <taxon>Phytophthora</taxon>
    </lineage>
</organism>
<evidence type="ECO:0000256" key="1">
    <source>
        <dbReference type="SAM" id="MobiDB-lite"/>
    </source>
</evidence>
<dbReference type="Proteomes" id="UP000774804">
    <property type="component" value="Unassembled WGS sequence"/>
</dbReference>
<feature type="region of interest" description="Disordered" evidence="1">
    <location>
        <begin position="1"/>
        <end position="129"/>
    </location>
</feature>
<evidence type="ECO:0000313" key="2">
    <source>
        <dbReference type="EMBL" id="KAG2852864.1"/>
    </source>
</evidence>
<protein>
    <submittedName>
        <fullName evidence="2">Uncharacterized protein</fullName>
    </submittedName>
</protein>